<evidence type="ECO:0000256" key="10">
    <source>
        <dbReference type="ARBA" id="ARBA00057735"/>
    </source>
</evidence>
<dbReference type="CDD" id="cd01672">
    <property type="entry name" value="TMPK"/>
    <property type="match status" value="1"/>
</dbReference>
<dbReference type="InterPro" id="IPR039430">
    <property type="entry name" value="Thymidylate_kin-like_dom"/>
</dbReference>
<evidence type="ECO:0000256" key="9">
    <source>
        <dbReference type="ARBA" id="ARBA00048743"/>
    </source>
</evidence>
<evidence type="ECO:0000256" key="4">
    <source>
        <dbReference type="ARBA" id="ARBA00022679"/>
    </source>
</evidence>
<dbReference type="Pfam" id="PF02223">
    <property type="entry name" value="Thymidylate_kin"/>
    <property type="match status" value="1"/>
</dbReference>
<evidence type="ECO:0000256" key="11">
    <source>
        <dbReference type="HAMAP-Rule" id="MF_00165"/>
    </source>
</evidence>
<dbReference type="PROSITE" id="PS01331">
    <property type="entry name" value="THYMIDYLATE_KINASE"/>
    <property type="match status" value="1"/>
</dbReference>
<dbReference type="SMR" id="A0ABC7ZIY3"/>
<dbReference type="EC" id="2.7.4.9" evidence="2 11"/>
<evidence type="ECO:0000256" key="3">
    <source>
        <dbReference type="ARBA" id="ARBA00017144"/>
    </source>
</evidence>
<evidence type="ECO:0000313" key="13">
    <source>
        <dbReference type="EMBL" id="AFQ03800.1"/>
    </source>
</evidence>
<dbReference type="Proteomes" id="UP000005254">
    <property type="component" value="Chromosome"/>
</dbReference>
<name>A0ABC7ZIY3_MYCGT</name>
<evidence type="ECO:0000259" key="12">
    <source>
        <dbReference type="Pfam" id="PF02223"/>
    </source>
</evidence>
<dbReference type="InterPro" id="IPR018095">
    <property type="entry name" value="Thymidylate_kin_CS"/>
</dbReference>
<dbReference type="GeneID" id="99646814"/>
<feature type="binding site" evidence="11">
    <location>
        <begin position="11"/>
        <end position="18"/>
    </location>
    <ligand>
        <name>ATP</name>
        <dbReference type="ChEBI" id="CHEBI:30616"/>
    </ligand>
</feature>
<keyword evidence="8 11" id="KW-0067">ATP-binding</keyword>
<dbReference type="PANTHER" id="PTHR10344:SF4">
    <property type="entry name" value="UMP-CMP KINASE 2, MITOCHONDRIAL"/>
    <property type="match status" value="1"/>
</dbReference>
<comment type="catalytic activity">
    <reaction evidence="9 11">
        <text>dTMP + ATP = dTDP + ADP</text>
        <dbReference type="Rhea" id="RHEA:13517"/>
        <dbReference type="ChEBI" id="CHEBI:30616"/>
        <dbReference type="ChEBI" id="CHEBI:58369"/>
        <dbReference type="ChEBI" id="CHEBI:63528"/>
        <dbReference type="ChEBI" id="CHEBI:456216"/>
        <dbReference type="EC" id="2.7.4.9"/>
    </reaction>
</comment>
<comment type="function">
    <text evidence="10 11">Phosphorylation of dTMP to form dTDP in both de novo and salvage pathways of dTTP synthesis.</text>
</comment>
<sequence length="210" mass="24248">MNKGVFVVIEGVDGAGKTALIEGFKKLYPTKFLNYQLTYTREPGGTLLAEKIRQLLLNETMEPLTEAYLFAAARTEHISKLIKPAIEKEQLVISDRFVFSSFAYQGLSKKIGIDTVKQINHHALRNMMPNFTFILDCNFKEALQRMQKRGNDNLLDEFIKGKNDFDTVRSYYLSLVDKKNCFLINGDNKQEHLEKFIELLTRCLQQPTHY</sequence>
<gene>
    <name evidence="11" type="primary">tmk</name>
    <name evidence="13" type="ORF">CM1_00030</name>
</gene>
<evidence type="ECO:0000256" key="2">
    <source>
        <dbReference type="ARBA" id="ARBA00012980"/>
    </source>
</evidence>
<evidence type="ECO:0000256" key="5">
    <source>
        <dbReference type="ARBA" id="ARBA00022727"/>
    </source>
</evidence>
<dbReference type="GO" id="GO:0006235">
    <property type="term" value="P:dTTP biosynthetic process"/>
    <property type="evidence" value="ECO:0007669"/>
    <property type="project" value="UniProtKB-UniRule"/>
</dbReference>
<evidence type="ECO:0000256" key="7">
    <source>
        <dbReference type="ARBA" id="ARBA00022777"/>
    </source>
</evidence>
<evidence type="ECO:0000256" key="8">
    <source>
        <dbReference type="ARBA" id="ARBA00022840"/>
    </source>
</evidence>
<dbReference type="PANTHER" id="PTHR10344">
    <property type="entry name" value="THYMIDYLATE KINASE"/>
    <property type="match status" value="1"/>
</dbReference>
<dbReference type="GO" id="GO:0004798">
    <property type="term" value="F:dTMP kinase activity"/>
    <property type="evidence" value="ECO:0007669"/>
    <property type="project" value="UniProtKB-UniRule"/>
</dbReference>
<organism evidence="13 14">
    <name type="scientific">Mycoplasmoides genitalium M6320</name>
    <dbReference type="NCBI Taxonomy" id="662945"/>
    <lineage>
        <taxon>Bacteria</taxon>
        <taxon>Bacillati</taxon>
        <taxon>Mycoplasmatota</taxon>
        <taxon>Mycoplasmoidales</taxon>
        <taxon>Mycoplasmoidaceae</taxon>
        <taxon>Mycoplasmoides</taxon>
    </lineage>
</organism>
<dbReference type="GO" id="GO:0005524">
    <property type="term" value="F:ATP binding"/>
    <property type="evidence" value="ECO:0007669"/>
    <property type="project" value="UniProtKB-UniRule"/>
</dbReference>
<comment type="similarity">
    <text evidence="1 11">Belongs to the thymidylate kinase family.</text>
</comment>
<dbReference type="AlphaFoldDB" id="A0ABC7ZIY3"/>
<dbReference type="SUPFAM" id="SSF52540">
    <property type="entry name" value="P-loop containing nucleoside triphosphate hydrolases"/>
    <property type="match status" value="1"/>
</dbReference>
<dbReference type="KEGG" id="mgx:CM1_00030"/>
<keyword evidence="4 11" id="KW-0808">Transferase</keyword>
<dbReference type="InterPro" id="IPR027417">
    <property type="entry name" value="P-loop_NTPase"/>
</dbReference>
<dbReference type="EMBL" id="CP003772">
    <property type="protein sequence ID" value="AFQ03800.1"/>
    <property type="molecule type" value="Genomic_DNA"/>
</dbReference>
<keyword evidence="5 11" id="KW-0545">Nucleotide biosynthesis</keyword>
<evidence type="ECO:0000313" key="14">
    <source>
        <dbReference type="Proteomes" id="UP000005254"/>
    </source>
</evidence>
<evidence type="ECO:0000256" key="1">
    <source>
        <dbReference type="ARBA" id="ARBA00009776"/>
    </source>
</evidence>
<dbReference type="Gene3D" id="3.40.50.300">
    <property type="entry name" value="P-loop containing nucleotide triphosphate hydrolases"/>
    <property type="match status" value="1"/>
</dbReference>
<evidence type="ECO:0000256" key="6">
    <source>
        <dbReference type="ARBA" id="ARBA00022741"/>
    </source>
</evidence>
<accession>A0ABC7ZIY3</accession>
<dbReference type="NCBIfam" id="TIGR00041">
    <property type="entry name" value="DTMP_kinase"/>
    <property type="match status" value="1"/>
</dbReference>
<dbReference type="RefSeq" id="WP_009885557.1">
    <property type="nucleotide sequence ID" value="NC_018497.1"/>
</dbReference>
<keyword evidence="6 11" id="KW-0547">Nucleotide-binding</keyword>
<dbReference type="FunFam" id="3.40.50.300:FF:000225">
    <property type="entry name" value="Thymidylate kinase"/>
    <property type="match status" value="1"/>
</dbReference>
<proteinExistence type="inferred from homology"/>
<reference evidence="13 14" key="1">
    <citation type="journal article" date="2012" name="J. Bacteriol.">
        <title>Draft Genome Sequences of Four Axenic Mycoplasma genitalium Strains Isolated from Denmark, Japan, and Australia.</title>
        <authorList>
            <person name="McGowin C.L."/>
            <person name="Ma L."/>
            <person name="Jensen J.S."/>
            <person name="Mancuso M.M."/>
            <person name="Hamasuna R."/>
            <person name="Adegboye D."/>
            <person name="Martin D.H."/>
        </authorList>
    </citation>
    <scope>NUCLEOTIDE SEQUENCE [LARGE SCALE GENOMIC DNA]</scope>
    <source>
        <strain evidence="13 14">M6320</strain>
    </source>
</reference>
<feature type="domain" description="Thymidylate kinase-like" evidence="12">
    <location>
        <begin position="9"/>
        <end position="197"/>
    </location>
</feature>
<dbReference type="HAMAP" id="MF_00165">
    <property type="entry name" value="Thymidylate_kinase"/>
    <property type="match status" value="1"/>
</dbReference>
<dbReference type="InterPro" id="IPR018094">
    <property type="entry name" value="Thymidylate_kinase"/>
</dbReference>
<protein>
    <recommendedName>
        <fullName evidence="3 11">Thymidylate kinase</fullName>
        <ecNumber evidence="2 11">2.7.4.9</ecNumber>
    </recommendedName>
    <alternativeName>
        <fullName evidence="11">dTMP kinase</fullName>
    </alternativeName>
</protein>
<keyword evidence="7 11" id="KW-0418">Kinase</keyword>